<dbReference type="PANTHER" id="PTHR36535">
    <property type="entry name" value="YALI0E30327P"/>
    <property type="match status" value="1"/>
</dbReference>
<protein>
    <recommendedName>
        <fullName evidence="4">DUF1772 domain-containing protein</fullName>
    </recommendedName>
</protein>
<accession>A0A168MFZ4</accession>
<keyword evidence="1" id="KW-1133">Transmembrane helix</keyword>
<keyword evidence="3" id="KW-1185">Reference proteome</keyword>
<feature type="transmembrane region" description="Helical" evidence="1">
    <location>
        <begin position="50"/>
        <end position="70"/>
    </location>
</feature>
<evidence type="ECO:0000256" key="1">
    <source>
        <dbReference type="SAM" id="Phobius"/>
    </source>
</evidence>
<dbReference type="InParanoid" id="A0A168MFZ4"/>
<dbReference type="PANTHER" id="PTHR36535:SF1">
    <property type="entry name" value="DUF1772 DOMAIN-CONTAINING PROTEIN"/>
    <property type="match status" value="1"/>
</dbReference>
<organism evidence="2">
    <name type="scientific">Absidia glauca</name>
    <name type="common">Pin mould</name>
    <dbReference type="NCBI Taxonomy" id="4829"/>
    <lineage>
        <taxon>Eukaryota</taxon>
        <taxon>Fungi</taxon>
        <taxon>Fungi incertae sedis</taxon>
        <taxon>Mucoromycota</taxon>
        <taxon>Mucoromycotina</taxon>
        <taxon>Mucoromycetes</taxon>
        <taxon>Mucorales</taxon>
        <taxon>Cunninghamellaceae</taxon>
        <taxon>Absidia</taxon>
    </lineage>
</organism>
<feature type="transmembrane region" description="Helical" evidence="1">
    <location>
        <begin position="127"/>
        <end position="144"/>
    </location>
</feature>
<name>A0A168MFZ4_ABSGL</name>
<dbReference type="Proteomes" id="UP000078561">
    <property type="component" value="Unassembled WGS sequence"/>
</dbReference>
<dbReference type="OrthoDB" id="5954308at2759"/>
<evidence type="ECO:0000313" key="2">
    <source>
        <dbReference type="EMBL" id="SAL98451.1"/>
    </source>
</evidence>
<dbReference type="AlphaFoldDB" id="A0A168MFZ4"/>
<dbReference type="Pfam" id="PF08592">
    <property type="entry name" value="Anthrone_oxy"/>
    <property type="match status" value="1"/>
</dbReference>
<gene>
    <name evidence="2" type="primary">ABSGL_03988.1 scaffold 4782</name>
</gene>
<feature type="transmembrane region" description="Helical" evidence="1">
    <location>
        <begin position="77"/>
        <end position="95"/>
    </location>
</feature>
<dbReference type="InterPro" id="IPR013901">
    <property type="entry name" value="Anthrone_oxy"/>
</dbReference>
<evidence type="ECO:0008006" key="4">
    <source>
        <dbReference type="Google" id="ProtNLM"/>
    </source>
</evidence>
<reference evidence="2" key="1">
    <citation type="submission" date="2016-04" db="EMBL/GenBank/DDBJ databases">
        <authorList>
            <person name="Evans L.H."/>
            <person name="Alamgir A."/>
            <person name="Owens N."/>
            <person name="Weber N.D."/>
            <person name="Virtaneva K."/>
            <person name="Barbian K."/>
            <person name="Babar A."/>
            <person name="Rosenke K."/>
        </authorList>
    </citation>
    <scope>NUCLEOTIDE SEQUENCE [LARGE SCALE GENOMIC DNA]</scope>
    <source>
        <strain evidence="2">CBS 101.48</strain>
    </source>
</reference>
<keyword evidence="1" id="KW-0812">Transmembrane</keyword>
<proteinExistence type="predicted"/>
<dbReference type="EMBL" id="LT552109">
    <property type="protein sequence ID" value="SAL98451.1"/>
    <property type="molecule type" value="Genomic_DNA"/>
</dbReference>
<feature type="transmembrane region" description="Helical" evidence="1">
    <location>
        <begin position="12"/>
        <end position="30"/>
    </location>
</feature>
<evidence type="ECO:0000313" key="3">
    <source>
        <dbReference type="Proteomes" id="UP000078561"/>
    </source>
</evidence>
<dbReference type="OMA" id="NAVCYYR"/>
<sequence length="145" mass="16189">MSHLVYARGISLVANGIFAGVGVCMNAVNVPCIKASNDPLPVFTTTYNNASKVAIVNILVSSGAHFFIYYKTRNQRALWCGLLSVVSIPFTVLFLKPINDQLFALSKSKSTNFTQILDLVDAWDRRQWFRTIAGNLAFLLNVFYY</sequence>
<keyword evidence="1" id="KW-0472">Membrane</keyword>